<protein>
    <recommendedName>
        <fullName evidence="1">DDE-1 domain-containing protein</fullName>
    </recommendedName>
</protein>
<dbReference type="HOGENOM" id="CLU_013929_10_1_1"/>
<dbReference type="OMA" id="TIVECIC"/>
<keyword evidence="4" id="KW-1185">Reference proteome</keyword>
<dbReference type="GO" id="GO:0005634">
    <property type="term" value="C:nucleus"/>
    <property type="evidence" value="ECO:0007669"/>
    <property type="project" value="TreeGrafter"/>
</dbReference>
<proteinExistence type="predicted"/>
<name>R7TI36_CAPTE</name>
<evidence type="ECO:0000259" key="1">
    <source>
        <dbReference type="Pfam" id="PF03184"/>
    </source>
</evidence>
<dbReference type="GO" id="GO:0003677">
    <property type="term" value="F:DNA binding"/>
    <property type="evidence" value="ECO:0007669"/>
    <property type="project" value="TreeGrafter"/>
</dbReference>
<dbReference type="EMBL" id="AMQN01012740">
    <property type="status" value="NOT_ANNOTATED_CDS"/>
    <property type="molecule type" value="Genomic_DNA"/>
</dbReference>
<dbReference type="InterPro" id="IPR050863">
    <property type="entry name" value="CenT-Element_Derived"/>
</dbReference>
<feature type="domain" description="DDE-1" evidence="1">
    <location>
        <begin position="172"/>
        <end position="305"/>
    </location>
</feature>
<dbReference type="PANTHER" id="PTHR19303">
    <property type="entry name" value="TRANSPOSON"/>
    <property type="match status" value="1"/>
</dbReference>
<organism evidence="2">
    <name type="scientific">Capitella teleta</name>
    <name type="common">Polychaete worm</name>
    <dbReference type="NCBI Taxonomy" id="283909"/>
    <lineage>
        <taxon>Eukaryota</taxon>
        <taxon>Metazoa</taxon>
        <taxon>Spiralia</taxon>
        <taxon>Lophotrochozoa</taxon>
        <taxon>Annelida</taxon>
        <taxon>Polychaeta</taxon>
        <taxon>Sedentaria</taxon>
        <taxon>Scolecida</taxon>
        <taxon>Capitellidae</taxon>
        <taxon>Capitella</taxon>
    </lineage>
</organism>
<reference evidence="2 4" key="2">
    <citation type="journal article" date="2013" name="Nature">
        <title>Insights into bilaterian evolution from three spiralian genomes.</title>
        <authorList>
            <person name="Simakov O."/>
            <person name="Marletaz F."/>
            <person name="Cho S.J."/>
            <person name="Edsinger-Gonzales E."/>
            <person name="Havlak P."/>
            <person name="Hellsten U."/>
            <person name="Kuo D.H."/>
            <person name="Larsson T."/>
            <person name="Lv J."/>
            <person name="Arendt D."/>
            <person name="Savage R."/>
            <person name="Osoegawa K."/>
            <person name="de Jong P."/>
            <person name="Grimwood J."/>
            <person name="Chapman J.A."/>
            <person name="Shapiro H."/>
            <person name="Aerts A."/>
            <person name="Otillar R.P."/>
            <person name="Terry A.Y."/>
            <person name="Boore J.L."/>
            <person name="Grigoriev I.V."/>
            <person name="Lindberg D.R."/>
            <person name="Seaver E.C."/>
            <person name="Weisblat D.A."/>
            <person name="Putnam N.H."/>
            <person name="Rokhsar D.S."/>
        </authorList>
    </citation>
    <scope>NUCLEOTIDE SEQUENCE</scope>
    <source>
        <strain evidence="2 4">I ESC-2004</strain>
    </source>
</reference>
<dbReference type="Pfam" id="PF03184">
    <property type="entry name" value="DDE_1"/>
    <property type="match status" value="1"/>
</dbReference>
<reference evidence="3" key="3">
    <citation type="submission" date="2015-06" db="UniProtKB">
        <authorList>
            <consortium name="EnsemblMetazoa"/>
        </authorList>
    </citation>
    <scope>IDENTIFICATION</scope>
</reference>
<dbReference type="AlphaFoldDB" id="R7TI36"/>
<evidence type="ECO:0000313" key="3">
    <source>
        <dbReference type="EnsemblMetazoa" id="CapteP123692"/>
    </source>
</evidence>
<sequence length="338" mass="38717">MIFQRCRYPGFKHYDQINCIFRAVFSSKQENELAEYLKLMERRFFGLTITNLQKLAYQYAKRNQIAHSFNHKLEMAGESFIMNYLKRNSTLSVRTTEATSAAWAAGFNRVVVAEFYGLLDTLLERYKFPPSRVYNCDETGIMTMPNKQSKILSTKGKKQVGSLTSAERGTLVTAEICCIALGNYLPPLLILPRVRRNPLFEIGIPPETVVVCHPSGWMQSEIFIQWFEHFLHHARPTEEDPVLLIFDGHATHTKNIVLIEMARANHVSILVLPPHTSHQMQPLDVAFMGPLNTYYEQEVRIWLRNHPAQVVTIQQVGALFGRAYQKAATSKGWGKVKL</sequence>
<dbReference type="InterPro" id="IPR004875">
    <property type="entry name" value="DDE_SF_endonuclease_dom"/>
</dbReference>
<accession>R7TI36</accession>
<dbReference type="EMBL" id="KB309720">
    <property type="protein sequence ID" value="ELT93493.1"/>
    <property type="molecule type" value="Genomic_DNA"/>
</dbReference>
<evidence type="ECO:0000313" key="2">
    <source>
        <dbReference type="EMBL" id="ELT93493.1"/>
    </source>
</evidence>
<evidence type="ECO:0000313" key="4">
    <source>
        <dbReference type="Proteomes" id="UP000014760"/>
    </source>
</evidence>
<dbReference type="EnsemblMetazoa" id="CapteT123692">
    <property type="protein sequence ID" value="CapteP123692"/>
    <property type="gene ID" value="CapteG123692"/>
</dbReference>
<dbReference type="Proteomes" id="UP000014760">
    <property type="component" value="Unassembled WGS sequence"/>
</dbReference>
<dbReference type="PANTHER" id="PTHR19303:SF71">
    <property type="entry name" value="ZINC FINGER PHD-TYPE DOMAIN-CONTAINING PROTEIN"/>
    <property type="match status" value="1"/>
</dbReference>
<dbReference type="OrthoDB" id="6154874at2759"/>
<gene>
    <name evidence="2" type="ORF">CAPTEDRAFT_123692</name>
</gene>
<reference evidence="4" key="1">
    <citation type="submission" date="2012-12" db="EMBL/GenBank/DDBJ databases">
        <authorList>
            <person name="Hellsten U."/>
            <person name="Grimwood J."/>
            <person name="Chapman J.A."/>
            <person name="Shapiro H."/>
            <person name="Aerts A."/>
            <person name="Otillar R.P."/>
            <person name="Terry A.Y."/>
            <person name="Boore J.L."/>
            <person name="Simakov O."/>
            <person name="Marletaz F."/>
            <person name="Cho S.-J."/>
            <person name="Edsinger-Gonzales E."/>
            <person name="Havlak P."/>
            <person name="Kuo D.-H."/>
            <person name="Larsson T."/>
            <person name="Lv J."/>
            <person name="Arendt D."/>
            <person name="Savage R."/>
            <person name="Osoegawa K."/>
            <person name="de Jong P."/>
            <person name="Lindberg D.R."/>
            <person name="Seaver E.C."/>
            <person name="Weisblat D.A."/>
            <person name="Putnam N.H."/>
            <person name="Grigoriev I.V."/>
            <person name="Rokhsar D.S."/>
        </authorList>
    </citation>
    <scope>NUCLEOTIDE SEQUENCE</scope>
    <source>
        <strain evidence="4">I ESC-2004</strain>
    </source>
</reference>